<proteinExistence type="inferred from homology"/>
<organism evidence="3 4">
    <name type="scientific">Littorina saxatilis</name>
    <dbReference type="NCBI Taxonomy" id="31220"/>
    <lineage>
        <taxon>Eukaryota</taxon>
        <taxon>Metazoa</taxon>
        <taxon>Spiralia</taxon>
        <taxon>Lophotrochozoa</taxon>
        <taxon>Mollusca</taxon>
        <taxon>Gastropoda</taxon>
        <taxon>Caenogastropoda</taxon>
        <taxon>Littorinimorpha</taxon>
        <taxon>Littorinoidea</taxon>
        <taxon>Littorinidae</taxon>
        <taxon>Littorina</taxon>
    </lineage>
</organism>
<protein>
    <recommendedName>
        <fullName evidence="2">GSKIP domain-containing protein</fullName>
    </recommendedName>
</protein>
<dbReference type="GO" id="GO:0051018">
    <property type="term" value="F:protein kinase A binding"/>
    <property type="evidence" value="ECO:0007669"/>
    <property type="project" value="TreeGrafter"/>
</dbReference>
<dbReference type="GO" id="GO:0019207">
    <property type="term" value="F:kinase regulator activity"/>
    <property type="evidence" value="ECO:0007669"/>
    <property type="project" value="TreeGrafter"/>
</dbReference>
<dbReference type="GO" id="GO:0005737">
    <property type="term" value="C:cytoplasm"/>
    <property type="evidence" value="ECO:0007669"/>
    <property type="project" value="TreeGrafter"/>
</dbReference>
<dbReference type="EMBL" id="JBAMIC010000004">
    <property type="protein sequence ID" value="KAK7108675.1"/>
    <property type="molecule type" value="Genomic_DNA"/>
</dbReference>
<accession>A0AAN9BNZ4</accession>
<evidence type="ECO:0000256" key="1">
    <source>
        <dbReference type="ARBA" id="ARBA00009571"/>
    </source>
</evidence>
<dbReference type="PANTHER" id="PTHR12490">
    <property type="entry name" value="GSK3B-INTERACTING PROTEIN"/>
    <property type="match status" value="1"/>
</dbReference>
<dbReference type="InterPro" id="IPR023231">
    <property type="entry name" value="GSKIP_dom_sf"/>
</dbReference>
<comment type="similarity">
    <text evidence="1">Belongs to the GSKIP family.</text>
</comment>
<comment type="caution">
    <text evidence="3">The sequence shown here is derived from an EMBL/GenBank/DDBJ whole genome shotgun (WGS) entry which is preliminary data.</text>
</comment>
<dbReference type="Gene3D" id="3.30.2280.10">
    <property type="entry name" value="Hypothetical protein (hspc210)"/>
    <property type="match status" value="1"/>
</dbReference>
<sequence>MAECADEETEHTLRIEAQEVVKEVAYAVDSVKISTALPISDFLVYMNLRTKENDTFCVELSEQGFRVVGRQFDTVGSSDEGKYYETIYSLLDSVSSSYRNSFSETLMAKLRTLQPDLQDEESMDTK</sequence>
<keyword evidence="4" id="KW-1185">Reference proteome</keyword>
<evidence type="ECO:0000259" key="2">
    <source>
        <dbReference type="Pfam" id="PF05303"/>
    </source>
</evidence>
<dbReference type="AlphaFoldDB" id="A0AAN9BNZ4"/>
<dbReference type="GO" id="GO:0060828">
    <property type="term" value="P:regulation of canonical Wnt signaling pathway"/>
    <property type="evidence" value="ECO:0007669"/>
    <property type="project" value="InterPro"/>
</dbReference>
<dbReference type="Proteomes" id="UP001374579">
    <property type="component" value="Unassembled WGS sequence"/>
</dbReference>
<dbReference type="PANTHER" id="PTHR12490:SF4">
    <property type="entry name" value="GSK3B-INTERACTING PROTEIN"/>
    <property type="match status" value="1"/>
</dbReference>
<name>A0AAN9BNZ4_9CAEN</name>
<evidence type="ECO:0000313" key="4">
    <source>
        <dbReference type="Proteomes" id="UP001374579"/>
    </source>
</evidence>
<dbReference type="InterPro" id="IPR037395">
    <property type="entry name" value="GSKIP"/>
</dbReference>
<reference evidence="3 4" key="1">
    <citation type="submission" date="2024-02" db="EMBL/GenBank/DDBJ databases">
        <title>Chromosome-scale genome assembly of the rough periwinkle Littorina saxatilis.</title>
        <authorList>
            <person name="De Jode A."/>
            <person name="Faria R."/>
            <person name="Formenti G."/>
            <person name="Sims Y."/>
            <person name="Smith T.P."/>
            <person name="Tracey A."/>
            <person name="Wood J.M.D."/>
            <person name="Zagrodzka Z.B."/>
            <person name="Johannesson K."/>
            <person name="Butlin R.K."/>
            <person name="Leder E.H."/>
        </authorList>
    </citation>
    <scope>NUCLEOTIDE SEQUENCE [LARGE SCALE GENOMIC DNA]</scope>
    <source>
        <strain evidence="3">Snail1</strain>
        <tissue evidence="3">Muscle</tissue>
    </source>
</reference>
<dbReference type="InterPro" id="IPR007967">
    <property type="entry name" value="GSKIP_dom"/>
</dbReference>
<feature type="domain" description="GSKIP" evidence="2">
    <location>
        <begin position="14"/>
        <end position="113"/>
    </location>
</feature>
<evidence type="ECO:0000313" key="3">
    <source>
        <dbReference type="EMBL" id="KAK7108675.1"/>
    </source>
</evidence>
<dbReference type="SUPFAM" id="SSF103107">
    <property type="entry name" value="Hypothetical protein c14orf129, hspc210"/>
    <property type="match status" value="1"/>
</dbReference>
<dbReference type="Pfam" id="PF05303">
    <property type="entry name" value="GSKIP_dom"/>
    <property type="match status" value="1"/>
</dbReference>
<gene>
    <name evidence="3" type="ORF">V1264_016363</name>
</gene>